<dbReference type="Gene3D" id="3.40.50.720">
    <property type="entry name" value="NAD(P)-binding Rossmann-like Domain"/>
    <property type="match status" value="1"/>
</dbReference>
<comment type="caution">
    <text evidence="2">The sequence shown here is derived from an EMBL/GenBank/DDBJ whole genome shotgun (WGS) entry which is preliminary data.</text>
</comment>
<gene>
    <name evidence="2" type="ORF">FNT36_21030</name>
</gene>
<dbReference type="InterPro" id="IPR036291">
    <property type="entry name" value="NAD(P)-bd_dom_sf"/>
</dbReference>
<evidence type="ECO:0000259" key="1">
    <source>
        <dbReference type="SMART" id="SM00829"/>
    </source>
</evidence>
<feature type="domain" description="Enoyl reductase (ER)" evidence="1">
    <location>
        <begin position="7"/>
        <end position="332"/>
    </location>
</feature>
<reference evidence="2 3" key="1">
    <citation type="submission" date="2019-07" db="EMBL/GenBank/DDBJ databases">
        <title>Hymenobacter sp. straun FUR1 Genome sequencing and assembly.</title>
        <authorList>
            <person name="Chhetri G."/>
        </authorList>
    </citation>
    <scope>NUCLEOTIDE SEQUENCE [LARGE SCALE GENOMIC DNA]</scope>
    <source>
        <strain evidence="2 3">Fur1</strain>
    </source>
</reference>
<dbReference type="Gene3D" id="3.90.180.10">
    <property type="entry name" value="Medium-chain alcohol dehydrogenases, catalytic domain"/>
    <property type="match status" value="1"/>
</dbReference>
<dbReference type="PANTHER" id="PTHR45033:SF3">
    <property type="entry name" value="DEHYDROGENASE, PUTATIVE (AFU_ORTHOLOGUE AFUA_2G13270)-RELATED"/>
    <property type="match status" value="1"/>
</dbReference>
<dbReference type="InterPro" id="IPR011032">
    <property type="entry name" value="GroES-like_sf"/>
</dbReference>
<dbReference type="InterPro" id="IPR052711">
    <property type="entry name" value="Zinc_ADH-like"/>
</dbReference>
<accession>A0A558BMD6</accession>
<evidence type="ECO:0000313" key="2">
    <source>
        <dbReference type="EMBL" id="TVT37660.1"/>
    </source>
</evidence>
<name>A0A558BMD6_9BACT</name>
<dbReference type="InterPro" id="IPR013154">
    <property type="entry name" value="ADH-like_N"/>
</dbReference>
<dbReference type="OrthoDB" id="9787435at2"/>
<dbReference type="InterPro" id="IPR013149">
    <property type="entry name" value="ADH-like_C"/>
</dbReference>
<dbReference type="PANTHER" id="PTHR45033">
    <property type="match status" value="1"/>
</dbReference>
<proteinExistence type="predicted"/>
<dbReference type="Proteomes" id="UP000317624">
    <property type="component" value="Unassembled WGS sequence"/>
</dbReference>
<dbReference type="InterPro" id="IPR020843">
    <property type="entry name" value="ER"/>
</dbReference>
<keyword evidence="3" id="KW-1185">Reference proteome</keyword>
<dbReference type="SUPFAM" id="SSF50129">
    <property type="entry name" value="GroES-like"/>
    <property type="match status" value="1"/>
</dbReference>
<dbReference type="Pfam" id="PF00107">
    <property type="entry name" value="ADH_zinc_N"/>
    <property type="match status" value="1"/>
</dbReference>
<organism evidence="2 3">
    <name type="scientific">Hymenobacter setariae</name>
    <dbReference type="NCBI Taxonomy" id="2594794"/>
    <lineage>
        <taxon>Bacteria</taxon>
        <taxon>Pseudomonadati</taxon>
        <taxon>Bacteroidota</taxon>
        <taxon>Cytophagia</taxon>
        <taxon>Cytophagales</taxon>
        <taxon>Hymenobacteraceae</taxon>
        <taxon>Hymenobacter</taxon>
    </lineage>
</organism>
<dbReference type="EMBL" id="VMRJ01000006">
    <property type="protein sequence ID" value="TVT37660.1"/>
    <property type="molecule type" value="Genomic_DNA"/>
</dbReference>
<dbReference type="SUPFAM" id="SSF51735">
    <property type="entry name" value="NAD(P)-binding Rossmann-fold domains"/>
    <property type="match status" value="1"/>
</dbReference>
<dbReference type="RefSeq" id="WP_144851812.1">
    <property type="nucleotide sequence ID" value="NZ_VMRJ01000006.1"/>
</dbReference>
<evidence type="ECO:0000313" key="3">
    <source>
        <dbReference type="Proteomes" id="UP000317624"/>
    </source>
</evidence>
<sequence>MLALQQDAVHQPAVVRDITQPTPAAGQVLLKLHAAALNHRDVWIQKGQYAGIKLPCTLGADGSGEVVALGEGVNNLAVGAPVILYPGVDWGDGQRAQGRNFRVLGMPDPGTFAEYTTAAAAYVRPRPAHLDWAQAAALPLAGLTAYRAAFGRAQLQAGERVLVTGIGGGVALVAAQFCAAAGAEVWVTSGDDEKLARALALPLGLRGGANYKTEGWAKDLTKRAGGAFDVIIDSAAGAGFDALVDAAAPGGRIVFYGGTQGNITSLPPGKVFWKQLSILGTSMGSLQDFDAMLAFVNEHRLVPVVDKQFALAEGEAALRYLAAGQQLGKVVLAIA</sequence>
<dbReference type="AlphaFoldDB" id="A0A558BMD6"/>
<protein>
    <submittedName>
        <fullName evidence="2">Zinc-binding dehydrogenase</fullName>
    </submittedName>
</protein>
<dbReference type="Pfam" id="PF08240">
    <property type="entry name" value="ADH_N"/>
    <property type="match status" value="1"/>
</dbReference>
<dbReference type="SMART" id="SM00829">
    <property type="entry name" value="PKS_ER"/>
    <property type="match status" value="1"/>
</dbReference>
<dbReference type="GO" id="GO:0016491">
    <property type="term" value="F:oxidoreductase activity"/>
    <property type="evidence" value="ECO:0007669"/>
    <property type="project" value="InterPro"/>
</dbReference>